<evidence type="ECO:0000313" key="2">
    <source>
        <dbReference type="EMBL" id="OUJ74253.1"/>
    </source>
</evidence>
<proteinExistence type="predicted"/>
<reference evidence="2 3" key="1">
    <citation type="submission" date="2017-01" db="EMBL/GenBank/DDBJ databases">
        <title>A new Hymenobacter.</title>
        <authorList>
            <person name="Liang Y."/>
            <person name="Feng F."/>
        </authorList>
    </citation>
    <scope>NUCLEOTIDE SEQUENCE [LARGE SCALE GENOMIC DNA]</scope>
    <source>
        <strain evidence="2">MIMBbqt21</strain>
    </source>
</reference>
<evidence type="ECO:0000259" key="1">
    <source>
        <dbReference type="Pfam" id="PF13568"/>
    </source>
</evidence>
<dbReference type="Pfam" id="PF13568">
    <property type="entry name" value="OMP_b-brl_2"/>
    <property type="match status" value="1"/>
</dbReference>
<dbReference type="AlphaFoldDB" id="A0A243WEW6"/>
<keyword evidence="3" id="KW-1185">Reference proteome</keyword>
<sequence>MLLICSLWGANTQAQGFRFGIRAGANLSTAAGPDANKPEAIWGPAAGLVANVPLTPSNFFSFQPELLYSRKGYWMINPSVSSPTRVLLHYLNLPLLAKIKVGGLVLEAGPQVGYLLDLRDYSPIASNRDPNKLDPYRRWELGYLAGIGYELKNGVGVGVRYNAGLTHVRQVPTNVTPLRFHNAAFQFQLSYLVTRR</sequence>
<dbReference type="Proteomes" id="UP000194873">
    <property type="component" value="Unassembled WGS sequence"/>
</dbReference>
<evidence type="ECO:0000313" key="3">
    <source>
        <dbReference type="Proteomes" id="UP000194873"/>
    </source>
</evidence>
<name>A0A243WEW6_9BACT</name>
<dbReference type="EMBL" id="MTSE01000004">
    <property type="protein sequence ID" value="OUJ74253.1"/>
    <property type="molecule type" value="Genomic_DNA"/>
</dbReference>
<organism evidence="2 3">
    <name type="scientific">Hymenobacter crusticola</name>
    <dbReference type="NCBI Taxonomy" id="1770526"/>
    <lineage>
        <taxon>Bacteria</taxon>
        <taxon>Pseudomonadati</taxon>
        <taxon>Bacteroidota</taxon>
        <taxon>Cytophagia</taxon>
        <taxon>Cytophagales</taxon>
        <taxon>Hymenobacteraceae</taxon>
        <taxon>Hymenobacter</taxon>
    </lineage>
</organism>
<comment type="caution">
    <text evidence="2">The sequence shown here is derived from an EMBL/GenBank/DDBJ whole genome shotgun (WGS) entry which is preliminary data.</text>
</comment>
<protein>
    <recommendedName>
        <fullName evidence="1">Outer membrane protein beta-barrel domain-containing protein</fullName>
    </recommendedName>
</protein>
<accession>A0A243WEW6</accession>
<gene>
    <name evidence="2" type="ORF">BXP70_11040</name>
</gene>
<dbReference type="InterPro" id="IPR025665">
    <property type="entry name" value="Beta-barrel_OMP_2"/>
</dbReference>
<feature type="domain" description="Outer membrane protein beta-barrel" evidence="1">
    <location>
        <begin position="13"/>
        <end position="168"/>
    </location>
</feature>